<keyword evidence="2 5" id="KW-0812">Transmembrane</keyword>
<proteinExistence type="predicted"/>
<evidence type="ECO:0000256" key="5">
    <source>
        <dbReference type="SAM" id="Phobius"/>
    </source>
</evidence>
<gene>
    <name evidence="7" type="ORF">GCM10007877_37920</name>
</gene>
<keyword evidence="3 5" id="KW-1133">Transmembrane helix</keyword>
<comment type="caution">
    <text evidence="7">The sequence shown here is derived from an EMBL/GenBank/DDBJ whole genome shotgun (WGS) entry which is preliminary data.</text>
</comment>
<evidence type="ECO:0000256" key="1">
    <source>
        <dbReference type="ARBA" id="ARBA00004141"/>
    </source>
</evidence>
<dbReference type="EMBL" id="BSPD01000101">
    <property type="protein sequence ID" value="GLS28073.1"/>
    <property type="molecule type" value="Genomic_DNA"/>
</dbReference>
<dbReference type="Proteomes" id="UP001156870">
    <property type="component" value="Unassembled WGS sequence"/>
</dbReference>
<keyword evidence="8" id="KW-1185">Reference proteome</keyword>
<dbReference type="InterPro" id="IPR010432">
    <property type="entry name" value="RDD"/>
</dbReference>
<dbReference type="Pfam" id="PF06271">
    <property type="entry name" value="RDD"/>
    <property type="match status" value="1"/>
</dbReference>
<reference evidence="7 8" key="1">
    <citation type="journal article" date="2014" name="Int. J. Syst. Evol. Microbiol.">
        <title>Complete genome sequence of Corynebacterium casei LMG S-19264T (=DSM 44701T), isolated from a smear-ripened cheese.</title>
        <authorList>
            <consortium name="US DOE Joint Genome Institute (JGI-PGF)"/>
            <person name="Walter F."/>
            <person name="Albersmeier A."/>
            <person name="Kalinowski J."/>
            <person name="Ruckert C."/>
        </authorList>
    </citation>
    <scope>NUCLEOTIDE SEQUENCE [LARGE SCALE GENOMIC DNA]</scope>
    <source>
        <strain evidence="7 8">NBRC 110095</strain>
    </source>
</reference>
<evidence type="ECO:0000259" key="6">
    <source>
        <dbReference type="Pfam" id="PF06271"/>
    </source>
</evidence>
<accession>A0AA37T603</accession>
<dbReference type="AlphaFoldDB" id="A0AA37T603"/>
<protein>
    <submittedName>
        <fullName evidence="7">RDD family protein</fullName>
    </submittedName>
</protein>
<name>A0AA37T603_9GAMM</name>
<feature type="domain" description="RDD" evidence="6">
    <location>
        <begin position="32"/>
        <end position="154"/>
    </location>
</feature>
<evidence type="ECO:0000313" key="8">
    <source>
        <dbReference type="Proteomes" id="UP001156870"/>
    </source>
</evidence>
<evidence type="ECO:0000256" key="2">
    <source>
        <dbReference type="ARBA" id="ARBA00022692"/>
    </source>
</evidence>
<feature type="transmembrane region" description="Helical" evidence="5">
    <location>
        <begin position="46"/>
        <end position="63"/>
    </location>
</feature>
<comment type="subcellular location">
    <subcellularLocation>
        <location evidence="1">Membrane</location>
        <topology evidence="1">Multi-pass membrane protein</topology>
    </subcellularLocation>
</comment>
<dbReference type="PANTHER" id="PTHR38480:SF1">
    <property type="entry name" value="SLR0254 PROTEIN"/>
    <property type="match status" value="1"/>
</dbReference>
<evidence type="ECO:0000256" key="3">
    <source>
        <dbReference type="ARBA" id="ARBA00022989"/>
    </source>
</evidence>
<sequence length="238" mass="26445">MTVNAQGPTNTPLDTHFNVETPEGIQFNAAAAGPIPRMLAYTIDSLWRGLVYCIVFITTDFLGKAGEGFFLITLFLLEWFYPVVFEVFRNGQTPGKKAFKIKVVNEDLTPVTWGNSFIRNLLRAVDILPFFYVFGLTSMTLSKHFQRLGDMAAGTVVIYNTAAPMRAPKENALEPCAPPKALTPNERRAITEFTLRSSDISESRQEELATLLKPVTDKEGEEGAKLLKSIGAWLLGHK</sequence>
<dbReference type="PANTHER" id="PTHR38480">
    <property type="entry name" value="SLR0254 PROTEIN"/>
    <property type="match status" value="1"/>
</dbReference>
<keyword evidence="4 5" id="KW-0472">Membrane</keyword>
<organism evidence="7 8">
    <name type="scientific">Marinibactrum halimedae</name>
    <dbReference type="NCBI Taxonomy" id="1444977"/>
    <lineage>
        <taxon>Bacteria</taxon>
        <taxon>Pseudomonadati</taxon>
        <taxon>Pseudomonadota</taxon>
        <taxon>Gammaproteobacteria</taxon>
        <taxon>Cellvibrionales</taxon>
        <taxon>Cellvibrionaceae</taxon>
        <taxon>Marinibactrum</taxon>
    </lineage>
</organism>
<evidence type="ECO:0000313" key="7">
    <source>
        <dbReference type="EMBL" id="GLS28073.1"/>
    </source>
</evidence>
<dbReference type="RefSeq" id="WP_232595567.1">
    <property type="nucleotide sequence ID" value="NZ_BSPD01000101.1"/>
</dbReference>
<evidence type="ECO:0000256" key="4">
    <source>
        <dbReference type="ARBA" id="ARBA00023136"/>
    </source>
</evidence>
<dbReference type="GO" id="GO:0016020">
    <property type="term" value="C:membrane"/>
    <property type="evidence" value="ECO:0007669"/>
    <property type="project" value="UniProtKB-SubCell"/>
</dbReference>
<feature type="transmembrane region" description="Helical" evidence="5">
    <location>
        <begin position="69"/>
        <end position="88"/>
    </location>
</feature>